<evidence type="ECO:0000256" key="3">
    <source>
        <dbReference type="ARBA" id="ARBA00023163"/>
    </source>
</evidence>
<comment type="subcellular location">
    <subcellularLocation>
        <location evidence="1">Nucleus</location>
    </subcellularLocation>
</comment>
<evidence type="ECO:0000256" key="4">
    <source>
        <dbReference type="ARBA" id="ARBA00023242"/>
    </source>
</evidence>
<dbReference type="InterPro" id="IPR044660">
    <property type="entry name" value="IBH1-like"/>
</dbReference>
<name>A0A8K0DXI6_9ROSA</name>
<dbReference type="GO" id="GO:0046983">
    <property type="term" value="F:protein dimerization activity"/>
    <property type="evidence" value="ECO:0007669"/>
    <property type="project" value="InterPro"/>
</dbReference>
<dbReference type="PANTHER" id="PTHR33124:SF39">
    <property type="entry name" value="TRANSCRIPTION FACTOR UPBEAT1"/>
    <property type="match status" value="1"/>
</dbReference>
<keyword evidence="2" id="KW-0805">Transcription regulation</keyword>
<gene>
    <name evidence="6" type="ORF">FNV43_RR23653</name>
</gene>
<keyword evidence="7" id="KW-1185">Reference proteome</keyword>
<dbReference type="SUPFAM" id="SSF47459">
    <property type="entry name" value="HLH, helix-loop-helix DNA-binding domain"/>
    <property type="match status" value="1"/>
</dbReference>
<dbReference type="CDD" id="cd11444">
    <property type="entry name" value="bHLH_AtIBH1_like"/>
    <property type="match status" value="1"/>
</dbReference>
<feature type="domain" description="BHLH" evidence="5">
    <location>
        <begin position="77"/>
        <end position="128"/>
    </location>
</feature>
<evidence type="ECO:0000256" key="2">
    <source>
        <dbReference type="ARBA" id="ARBA00023015"/>
    </source>
</evidence>
<dbReference type="InterPro" id="IPR044549">
    <property type="entry name" value="bHLH_AtIBH1-like"/>
</dbReference>
<proteinExistence type="predicted"/>
<keyword evidence="3" id="KW-0804">Transcription</keyword>
<dbReference type="InterPro" id="IPR036638">
    <property type="entry name" value="HLH_DNA-bd_sf"/>
</dbReference>
<protein>
    <recommendedName>
        <fullName evidence="5">BHLH domain-containing protein</fullName>
    </recommendedName>
</protein>
<evidence type="ECO:0000256" key="1">
    <source>
        <dbReference type="ARBA" id="ARBA00004123"/>
    </source>
</evidence>
<dbReference type="Proteomes" id="UP000796880">
    <property type="component" value="Unassembled WGS sequence"/>
</dbReference>
<dbReference type="GO" id="GO:0000976">
    <property type="term" value="F:transcription cis-regulatory region binding"/>
    <property type="evidence" value="ECO:0007669"/>
    <property type="project" value="UniProtKB-ARBA"/>
</dbReference>
<dbReference type="InterPro" id="IPR011598">
    <property type="entry name" value="bHLH_dom"/>
</dbReference>
<keyword evidence="4" id="KW-0539">Nucleus</keyword>
<dbReference type="GO" id="GO:0005634">
    <property type="term" value="C:nucleus"/>
    <property type="evidence" value="ECO:0007669"/>
    <property type="project" value="UniProtKB-SubCell"/>
</dbReference>
<dbReference type="OrthoDB" id="1935502at2759"/>
<sequence length="150" mass="17105">MGLSQDPPIQPFDLKAIIQSYEDKCNSNGSLRNKDLDARAKRRCQGTKLRKMTRKNKPMMRRRRNVLMKRPAPAPAPARLGRLGGSRRRANGIERRVRTLKRLVPNSNSDSIGLDALFRETADYILSLQMRVRVMQIMVKVLSGTTSDQE</sequence>
<dbReference type="PANTHER" id="PTHR33124">
    <property type="entry name" value="TRANSCRIPTION FACTOR IBH1-LIKE 1"/>
    <property type="match status" value="1"/>
</dbReference>
<comment type="caution">
    <text evidence="6">The sequence shown here is derived from an EMBL/GenBank/DDBJ whole genome shotgun (WGS) entry which is preliminary data.</text>
</comment>
<dbReference type="PROSITE" id="PS50888">
    <property type="entry name" value="BHLH"/>
    <property type="match status" value="1"/>
</dbReference>
<organism evidence="6 7">
    <name type="scientific">Rhamnella rubrinervis</name>
    <dbReference type="NCBI Taxonomy" id="2594499"/>
    <lineage>
        <taxon>Eukaryota</taxon>
        <taxon>Viridiplantae</taxon>
        <taxon>Streptophyta</taxon>
        <taxon>Embryophyta</taxon>
        <taxon>Tracheophyta</taxon>
        <taxon>Spermatophyta</taxon>
        <taxon>Magnoliopsida</taxon>
        <taxon>eudicotyledons</taxon>
        <taxon>Gunneridae</taxon>
        <taxon>Pentapetalae</taxon>
        <taxon>rosids</taxon>
        <taxon>fabids</taxon>
        <taxon>Rosales</taxon>
        <taxon>Rhamnaceae</taxon>
        <taxon>rhamnoid group</taxon>
        <taxon>Rhamneae</taxon>
        <taxon>Rhamnella</taxon>
    </lineage>
</organism>
<evidence type="ECO:0000313" key="7">
    <source>
        <dbReference type="Proteomes" id="UP000796880"/>
    </source>
</evidence>
<reference evidence="6" key="1">
    <citation type="submission" date="2020-03" db="EMBL/GenBank/DDBJ databases">
        <title>A high-quality chromosome-level genome assembly of a woody plant with both climbing and erect habits, Rhamnella rubrinervis.</title>
        <authorList>
            <person name="Lu Z."/>
            <person name="Yang Y."/>
            <person name="Zhu X."/>
            <person name="Sun Y."/>
        </authorList>
    </citation>
    <scope>NUCLEOTIDE SEQUENCE</scope>
    <source>
        <strain evidence="6">BYM</strain>
        <tissue evidence="6">Leaf</tissue>
    </source>
</reference>
<evidence type="ECO:0000259" key="5">
    <source>
        <dbReference type="PROSITE" id="PS50888"/>
    </source>
</evidence>
<dbReference type="AlphaFoldDB" id="A0A8K0DXI6"/>
<dbReference type="GO" id="GO:0006355">
    <property type="term" value="P:regulation of DNA-templated transcription"/>
    <property type="evidence" value="ECO:0007669"/>
    <property type="project" value="InterPro"/>
</dbReference>
<evidence type="ECO:0000313" key="6">
    <source>
        <dbReference type="EMBL" id="KAF3436561.1"/>
    </source>
</evidence>
<accession>A0A8K0DXI6</accession>
<dbReference type="EMBL" id="VOIH02000010">
    <property type="protein sequence ID" value="KAF3436561.1"/>
    <property type="molecule type" value="Genomic_DNA"/>
</dbReference>